<evidence type="ECO:0000313" key="3">
    <source>
        <dbReference type="Proteomes" id="UP000549971"/>
    </source>
</evidence>
<protein>
    <submittedName>
        <fullName evidence="2">Dihydrodipicolinate synthase/N-acetylneuraminate lyase</fullName>
    </submittedName>
</protein>
<dbReference type="RefSeq" id="WP_184804660.1">
    <property type="nucleotide sequence ID" value="NZ_JACHMY010000001.1"/>
</dbReference>
<dbReference type="InterPro" id="IPR013785">
    <property type="entry name" value="Aldolase_TIM"/>
</dbReference>
<dbReference type="Gene3D" id="3.20.20.70">
    <property type="entry name" value="Aldolase class I"/>
    <property type="match status" value="1"/>
</dbReference>
<dbReference type="PANTHER" id="PTHR12128">
    <property type="entry name" value="DIHYDRODIPICOLINATE SYNTHASE"/>
    <property type="match status" value="1"/>
</dbReference>
<keyword evidence="3" id="KW-1185">Reference proteome</keyword>
<evidence type="ECO:0000256" key="1">
    <source>
        <dbReference type="ARBA" id="ARBA00023239"/>
    </source>
</evidence>
<name>A0A7W9MZG9_9ACTN</name>
<dbReference type="Pfam" id="PF00701">
    <property type="entry name" value="DHDPS"/>
    <property type="match status" value="1"/>
</dbReference>
<keyword evidence="1 2" id="KW-0456">Lyase</keyword>
<dbReference type="EMBL" id="JACHMY010000001">
    <property type="protein sequence ID" value="MBB5841397.1"/>
    <property type="molecule type" value="Genomic_DNA"/>
</dbReference>
<dbReference type="PANTHER" id="PTHR12128:SF51">
    <property type="entry name" value="BLL4205 PROTEIN"/>
    <property type="match status" value="1"/>
</dbReference>
<comment type="caution">
    <text evidence="2">The sequence shown here is derived from an EMBL/GenBank/DDBJ whole genome shotgun (WGS) entry which is preliminary data.</text>
</comment>
<dbReference type="SUPFAM" id="SSF51569">
    <property type="entry name" value="Aldolase"/>
    <property type="match status" value="1"/>
</dbReference>
<dbReference type="InterPro" id="IPR002220">
    <property type="entry name" value="DapA-like"/>
</dbReference>
<dbReference type="Proteomes" id="UP000549971">
    <property type="component" value="Unassembled WGS sequence"/>
</dbReference>
<dbReference type="GO" id="GO:0008840">
    <property type="term" value="F:4-hydroxy-tetrahydrodipicolinate synthase activity"/>
    <property type="evidence" value="ECO:0007669"/>
    <property type="project" value="TreeGrafter"/>
</dbReference>
<dbReference type="SMART" id="SM01130">
    <property type="entry name" value="DHDPS"/>
    <property type="match status" value="1"/>
</dbReference>
<dbReference type="CDD" id="cd00408">
    <property type="entry name" value="DHDPS-like"/>
    <property type="match status" value="1"/>
</dbReference>
<dbReference type="AlphaFoldDB" id="A0A7W9MZG9"/>
<reference evidence="2 3" key="1">
    <citation type="submission" date="2020-08" db="EMBL/GenBank/DDBJ databases">
        <title>Sequencing the genomes of 1000 actinobacteria strains.</title>
        <authorList>
            <person name="Klenk H.-P."/>
        </authorList>
    </citation>
    <scope>NUCLEOTIDE SEQUENCE [LARGE SCALE GENOMIC DNA]</scope>
    <source>
        <strain evidence="2 3">DSM 28967</strain>
    </source>
</reference>
<evidence type="ECO:0000313" key="2">
    <source>
        <dbReference type="EMBL" id="MBB5841397.1"/>
    </source>
</evidence>
<proteinExistence type="predicted"/>
<gene>
    <name evidence="2" type="ORF">HDA39_008131</name>
</gene>
<organism evidence="2 3">
    <name type="scientific">Kribbella italica</name>
    <dbReference type="NCBI Taxonomy" id="1540520"/>
    <lineage>
        <taxon>Bacteria</taxon>
        <taxon>Bacillati</taxon>
        <taxon>Actinomycetota</taxon>
        <taxon>Actinomycetes</taxon>
        <taxon>Propionibacteriales</taxon>
        <taxon>Kribbellaceae</taxon>
        <taxon>Kribbella</taxon>
    </lineage>
</organism>
<sequence length="349" mass="37856">MTSDEALKRFHDGCVIPAHPLALDADLRLDERRQRALSRYYLEAGAGGLAVAVHTTQFALHEPGRGLLAPVLGLAAEVAREYPDDSPVLVAGITGPTAQAVQEAELAAELGYHLALLTPYDAGDNSEDALLDRARAVGEVLPVIGFYLQPAVGGRVLSRDFWRRLAALDCVAGIKVAPFDRYATLDVVLGVRESGRADRIALYTGNDDHIVLDLITSFRSPGVTEPDLAFVGGLLGQWAVWVRGAVDVLNDAELARSGDDEALRRLLTIEPDLTDANSAVFDVANDFHGCVPGIHEVLRRQGLLEGRWCLDPGENLSPGQMAEIDRIWAAYPHLRDDDFITANVDRWLG</sequence>
<accession>A0A7W9MZG9</accession>